<gene>
    <name evidence="1" type="ORF">EA462_16550</name>
</gene>
<evidence type="ECO:0000313" key="1">
    <source>
        <dbReference type="EMBL" id="RQG86744.1"/>
    </source>
</evidence>
<organism evidence="1 2">
    <name type="scientific">Natrarchaeobius halalkaliphilus</name>
    <dbReference type="NCBI Taxonomy" id="1679091"/>
    <lineage>
        <taxon>Archaea</taxon>
        <taxon>Methanobacteriati</taxon>
        <taxon>Methanobacteriota</taxon>
        <taxon>Stenosarchaea group</taxon>
        <taxon>Halobacteria</taxon>
        <taxon>Halobacteriales</taxon>
        <taxon>Natrialbaceae</taxon>
        <taxon>Natrarchaeobius</taxon>
    </lineage>
</organism>
<name>A0A3N6LHR9_9EURY</name>
<protein>
    <submittedName>
        <fullName evidence="1">Uncharacterized protein</fullName>
    </submittedName>
</protein>
<proteinExistence type="predicted"/>
<dbReference type="Proteomes" id="UP000273828">
    <property type="component" value="Unassembled WGS sequence"/>
</dbReference>
<keyword evidence="2" id="KW-1185">Reference proteome</keyword>
<accession>A0A3N6LHR9</accession>
<reference evidence="1 2" key="1">
    <citation type="submission" date="2018-10" db="EMBL/GenBank/DDBJ databases">
        <title>Natrarchaeobius chitinivorans gen. nov., sp. nov., and Natrarchaeobius haloalkaliphilus sp. nov., alkaliphilic, chitin-utilizing haloarchaea from hypersaline alkaline lakes.</title>
        <authorList>
            <person name="Sorokin D.Y."/>
            <person name="Elcheninov A.G."/>
            <person name="Kostrikina N.A."/>
            <person name="Bale N.J."/>
            <person name="Sinninghe Damste J.S."/>
            <person name="Khijniak T.V."/>
            <person name="Kublanov I.V."/>
            <person name="Toshchakov S.V."/>
        </authorList>
    </citation>
    <scope>NUCLEOTIDE SEQUENCE [LARGE SCALE GENOMIC DNA]</scope>
    <source>
        <strain evidence="1 2">AArcht-Sl</strain>
    </source>
</reference>
<dbReference type="EMBL" id="REFY01000007">
    <property type="protein sequence ID" value="RQG86744.1"/>
    <property type="molecule type" value="Genomic_DNA"/>
</dbReference>
<sequence>MESKDWSHGVSRGWGLTTIPAKRIYRADRQSFGGSITAADRRDPQPVNRSWQAVGSFGWKMRS</sequence>
<comment type="caution">
    <text evidence="1">The sequence shown here is derived from an EMBL/GenBank/DDBJ whole genome shotgun (WGS) entry which is preliminary data.</text>
</comment>
<dbReference type="AlphaFoldDB" id="A0A3N6LHR9"/>
<evidence type="ECO:0000313" key="2">
    <source>
        <dbReference type="Proteomes" id="UP000273828"/>
    </source>
</evidence>